<dbReference type="Proteomes" id="UP000586042">
    <property type="component" value="Unassembled WGS sequence"/>
</dbReference>
<gene>
    <name evidence="1" type="ORF">HTZ77_27865</name>
</gene>
<evidence type="ECO:0000313" key="2">
    <source>
        <dbReference type="Proteomes" id="UP000586042"/>
    </source>
</evidence>
<evidence type="ECO:0000313" key="1">
    <source>
        <dbReference type="EMBL" id="NUW35220.1"/>
    </source>
</evidence>
<proteinExistence type="predicted"/>
<accession>A0A7Y6IBK1</accession>
<protein>
    <recommendedName>
        <fullName evidence="3">Phosphotransacetylase</fullName>
    </recommendedName>
</protein>
<comment type="caution">
    <text evidence="1">The sequence shown here is derived from an EMBL/GenBank/DDBJ whole genome shotgun (WGS) entry which is preliminary data.</text>
</comment>
<dbReference type="AlphaFoldDB" id="A0A7Y6IBK1"/>
<sequence length="208" mass="21521">MKAAPTCPRCFGPLHGPNVWSSAWRCDAHGDVLPFQPPYPASDVAAEALRKSSVVPVWMPWPLPAGWLVTGFAEAGDERSGGRASVVALSGPSLSHGPADLLVVAEEPGVGLGAAFAGLSGPDPGAGFDAGPPNAKVEVLGHPTPLWCVGGAADRAVYAGEALGNWIWTIAWPADAGCLIALTDLSLLDLRDHEFDLPFGAFSPRLGR</sequence>
<name>A0A7Y6IBK1_9ACTN</name>
<dbReference type="InterPro" id="IPR046646">
    <property type="entry name" value="DUF6758"/>
</dbReference>
<dbReference type="EMBL" id="JABWGN010000011">
    <property type="protein sequence ID" value="NUW35220.1"/>
    <property type="molecule type" value="Genomic_DNA"/>
</dbReference>
<reference evidence="1 2" key="1">
    <citation type="submission" date="2020-06" db="EMBL/GenBank/DDBJ databases">
        <title>Nonomuraea sp. SMC257, a novel actinomycete isolated from soil.</title>
        <authorList>
            <person name="Chanama M."/>
        </authorList>
    </citation>
    <scope>NUCLEOTIDE SEQUENCE [LARGE SCALE GENOMIC DNA]</scope>
    <source>
        <strain evidence="1 2">SMC257</strain>
    </source>
</reference>
<organism evidence="1 2">
    <name type="scientific">Nonomuraea montanisoli</name>
    <dbReference type="NCBI Taxonomy" id="2741721"/>
    <lineage>
        <taxon>Bacteria</taxon>
        <taxon>Bacillati</taxon>
        <taxon>Actinomycetota</taxon>
        <taxon>Actinomycetes</taxon>
        <taxon>Streptosporangiales</taxon>
        <taxon>Streptosporangiaceae</taxon>
        <taxon>Nonomuraea</taxon>
    </lineage>
</organism>
<evidence type="ECO:0008006" key="3">
    <source>
        <dbReference type="Google" id="ProtNLM"/>
    </source>
</evidence>
<keyword evidence="2" id="KW-1185">Reference proteome</keyword>
<dbReference type="Pfam" id="PF20544">
    <property type="entry name" value="DUF6758"/>
    <property type="match status" value="1"/>
</dbReference>